<comment type="caution">
    <text evidence="1">The sequence shown here is derived from an EMBL/GenBank/DDBJ whole genome shotgun (WGS) entry which is preliminary data.</text>
</comment>
<evidence type="ECO:0000313" key="2">
    <source>
        <dbReference type="Proteomes" id="UP001291623"/>
    </source>
</evidence>
<dbReference type="EMBL" id="JAVYJV010000003">
    <property type="protein sequence ID" value="KAK4376106.1"/>
    <property type="molecule type" value="Genomic_DNA"/>
</dbReference>
<accession>A0AAE1VTG3</accession>
<dbReference type="Proteomes" id="UP001291623">
    <property type="component" value="Unassembled WGS sequence"/>
</dbReference>
<keyword evidence="2" id="KW-1185">Reference proteome</keyword>
<gene>
    <name evidence="1" type="ORF">RND71_006783</name>
</gene>
<reference evidence="1" key="1">
    <citation type="submission" date="2023-12" db="EMBL/GenBank/DDBJ databases">
        <title>Genome assembly of Anisodus tanguticus.</title>
        <authorList>
            <person name="Wang Y.-J."/>
        </authorList>
    </citation>
    <scope>NUCLEOTIDE SEQUENCE</scope>
    <source>
        <strain evidence="1">KB-2021</strain>
        <tissue evidence="1">Leaf</tissue>
    </source>
</reference>
<name>A0AAE1VTG3_9SOLA</name>
<evidence type="ECO:0000313" key="1">
    <source>
        <dbReference type="EMBL" id="KAK4376106.1"/>
    </source>
</evidence>
<sequence>MNMLQVMKISEFDRASRGILVGRGRSDEVEEEAYEEIEEEAPKDETEIQVAYSEMSSDIKGPVNHYCMLARIDPVNMIRINE</sequence>
<protein>
    <submittedName>
        <fullName evidence="1">Uncharacterized protein</fullName>
    </submittedName>
</protein>
<organism evidence="1 2">
    <name type="scientific">Anisodus tanguticus</name>
    <dbReference type="NCBI Taxonomy" id="243964"/>
    <lineage>
        <taxon>Eukaryota</taxon>
        <taxon>Viridiplantae</taxon>
        <taxon>Streptophyta</taxon>
        <taxon>Embryophyta</taxon>
        <taxon>Tracheophyta</taxon>
        <taxon>Spermatophyta</taxon>
        <taxon>Magnoliopsida</taxon>
        <taxon>eudicotyledons</taxon>
        <taxon>Gunneridae</taxon>
        <taxon>Pentapetalae</taxon>
        <taxon>asterids</taxon>
        <taxon>lamiids</taxon>
        <taxon>Solanales</taxon>
        <taxon>Solanaceae</taxon>
        <taxon>Solanoideae</taxon>
        <taxon>Hyoscyameae</taxon>
        <taxon>Anisodus</taxon>
    </lineage>
</organism>
<dbReference type="AlphaFoldDB" id="A0AAE1VTG3"/>
<proteinExistence type="predicted"/>